<evidence type="ECO:0000259" key="7">
    <source>
        <dbReference type="Pfam" id="PF00135"/>
    </source>
</evidence>
<protein>
    <recommendedName>
        <fullName evidence="7">Carboxylesterase type B domain-containing protein</fullName>
    </recommendedName>
</protein>
<dbReference type="CDD" id="cd00312">
    <property type="entry name" value="Esterase_lipase"/>
    <property type="match status" value="1"/>
</dbReference>
<dbReference type="GO" id="GO:0006581">
    <property type="term" value="P:acetylcholine catabolic process"/>
    <property type="evidence" value="ECO:0007669"/>
    <property type="project" value="TreeGrafter"/>
</dbReference>
<organism evidence="8">
    <name type="scientific">Arion vulgaris</name>
    <dbReference type="NCBI Taxonomy" id="1028688"/>
    <lineage>
        <taxon>Eukaryota</taxon>
        <taxon>Metazoa</taxon>
        <taxon>Spiralia</taxon>
        <taxon>Lophotrochozoa</taxon>
        <taxon>Mollusca</taxon>
        <taxon>Gastropoda</taxon>
        <taxon>Heterobranchia</taxon>
        <taxon>Euthyneura</taxon>
        <taxon>Panpulmonata</taxon>
        <taxon>Eupulmonata</taxon>
        <taxon>Stylommatophora</taxon>
        <taxon>Helicina</taxon>
        <taxon>Arionoidea</taxon>
        <taxon>Arionidae</taxon>
        <taxon>Arion</taxon>
    </lineage>
</organism>
<keyword evidence="6" id="KW-1133">Transmembrane helix</keyword>
<evidence type="ECO:0000256" key="5">
    <source>
        <dbReference type="PIRSR" id="PIRSR600997-1"/>
    </source>
</evidence>
<dbReference type="PRINTS" id="PR00878">
    <property type="entry name" value="CHOLNESTRASE"/>
</dbReference>
<keyword evidence="6" id="KW-0812">Transmembrane</keyword>
<dbReference type="PANTHER" id="PTHR43918">
    <property type="entry name" value="ACETYLCHOLINESTERASE"/>
    <property type="match status" value="1"/>
</dbReference>
<dbReference type="InterPro" id="IPR019819">
    <property type="entry name" value="Carboxylesterase_B_CS"/>
</dbReference>
<dbReference type="GO" id="GO:0003990">
    <property type="term" value="F:acetylcholinesterase activity"/>
    <property type="evidence" value="ECO:0007669"/>
    <property type="project" value="TreeGrafter"/>
</dbReference>
<dbReference type="Gene3D" id="3.40.50.1820">
    <property type="entry name" value="alpha/beta hydrolase"/>
    <property type="match status" value="1"/>
</dbReference>
<dbReference type="InterPro" id="IPR002018">
    <property type="entry name" value="CarbesteraseB"/>
</dbReference>
<dbReference type="GO" id="GO:0019695">
    <property type="term" value="P:choline metabolic process"/>
    <property type="evidence" value="ECO:0007669"/>
    <property type="project" value="TreeGrafter"/>
</dbReference>
<keyword evidence="4" id="KW-1015">Disulfide bond</keyword>
<dbReference type="PROSITE" id="PS00941">
    <property type="entry name" value="CARBOXYLESTERASE_B_2"/>
    <property type="match status" value="1"/>
</dbReference>
<reference evidence="8" key="1">
    <citation type="submission" date="2014-12" db="EMBL/GenBank/DDBJ databases">
        <title>Insight into the proteome of Arion vulgaris.</title>
        <authorList>
            <person name="Aradska J."/>
            <person name="Bulat T."/>
            <person name="Smidak R."/>
            <person name="Sarate P."/>
            <person name="Gangsoo J."/>
            <person name="Sialana F."/>
            <person name="Bilban M."/>
            <person name="Lubec G."/>
        </authorList>
    </citation>
    <scope>NUCLEOTIDE SEQUENCE</scope>
    <source>
        <tissue evidence="8">Skin</tissue>
    </source>
</reference>
<evidence type="ECO:0000256" key="1">
    <source>
        <dbReference type="ARBA" id="ARBA00005964"/>
    </source>
</evidence>
<gene>
    <name evidence="8" type="primary">ORF33486</name>
</gene>
<feature type="active site" description="Acyl-ester intermediate" evidence="5">
    <location>
        <position position="262"/>
    </location>
</feature>
<sequence length="638" mass="71766">MLVYVYMSRVAFLFSFCLENPRIASSLEKVPVAFIPLGTKRTSRMSVISCMMLFGMLVLLSLTVTETATVNLRTSLGTLSGSIATHEGSNVSVYYGIPFSQPPIGDLRFKPPVPAQAWEGIRDATSLPNSCWQTIDGSFNRTPNVEMWNANTNRSEDCLYLNVWIPQTAGPKAVMVWIYGGGFWGGTSTLDVYNALVLAARNNIIVVSFNYRVGALGFMYCGTPNCPGNVGLLDQVMALKWIKDNAENMEGDPARITIFGESAGAVSVGFHLMSPLSMDLFTNAIMMSSSPTVYWGLQNHEVALNRTRTFANLLGSTDMNMDTVVSHLRTISPQLLVQTHWRLTIYYFDPPFTPVVDGAFLPKHPLEIMAEGKVKNTSIIMGVVKNEGTYWLLYGFSRIFGNRDPNPVSSSEYATVVDGLLRPLGSNFTLDSVKESTMNEYYAFLPPWNRKSYLDSCDAICGDTLFKCPVVNFAQYYSTKVKGQVYMYSYEHRASTNLWPMWLGAPHGYEMEIFFGRPWSEMRDKYTDDERNLSDDIMKRITNMAKTGDPNLDGRISITWPRYTSEEQQYLVLDVGQQHVDQGLRYRECQYWQTQVPILQNAAYSHLPCPDAAISLTPWRMPLVIFISILVITSMHQN</sequence>
<dbReference type="AlphaFoldDB" id="A0A0B6YQQ7"/>
<proteinExistence type="inferred from homology"/>
<keyword evidence="2" id="KW-0719">Serine esterase</keyword>
<dbReference type="PANTHER" id="PTHR43918:SF4">
    <property type="entry name" value="CARBOXYLIC ESTER HYDROLASE"/>
    <property type="match status" value="1"/>
</dbReference>
<dbReference type="InterPro" id="IPR029058">
    <property type="entry name" value="AB_hydrolase_fold"/>
</dbReference>
<dbReference type="InterPro" id="IPR050654">
    <property type="entry name" value="AChE-related_enzymes"/>
</dbReference>
<feature type="active site" description="Charge relay system" evidence="5">
    <location>
        <position position="387"/>
    </location>
</feature>
<dbReference type="GO" id="GO:0005886">
    <property type="term" value="C:plasma membrane"/>
    <property type="evidence" value="ECO:0007669"/>
    <property type="project" value="TreeGrafter"/>
</dbReference>
<dbReference type="FunFam" id="3.40.50.1820:FF:000029">
    <property type="entry name" value="Acetylcholinesterase"/>
    <property type="match status" value="1"/>
</dbReference>
<dbReference type="SUPFAM" id="SSF53474">
    <property type="entry name" value="alpha/beta-Hydrolases"/>
    <property type="match status" value="1"/>
</dbReference>
<accession>A0A0B6YQQ7</accession>
<dbReference type="ESTHER" id="9eupu-a0a0b6yqq7">
    <property type="family name" value="ACHE"/>
</dbReference>
<dbReference type="GO" id="GO:0005615">
    <property type="term" value="C:extracellular space"/>
    <property type="evidence" value="ECO:0007669"/>
    <property type="project" value="TreeGrafter"/>
</dbReference>
<dbReference type="EMBL" id="HACG01011698">
    <property type="protein sequence ID" value="CEK58563.1"/>
    <property type="molecule type" value="Transcribed_RNA"/>
</dbReference>
<dbReference type="Pfam" id="PF00135">
    <property type="entry name" value="COesterase"/>
    <property type="match status" value="1"/>
</dbReference>
<evidence type="ECO:0000256" key="4">
    <source>
        <dbReference type="ARBA" id="ARBA00023157"/>
    </source>
</evidence>
<evidence type="ECO:0000256" key="3">
    <source>
        <dbReference type="ARBA" id="ARBA00022801"/>
    </source>
</evidence>
<dbReference type="InterPro" id="IPR000997">
    <property type="entry name" value="Cholinesterase"/>
</dbReference>
<evidence type="ECO:0000313" key="8">
    <source>
        <dbReference type="EMBL" id="CEK58563.1"/>
    </source>
</evidence>
<evidence type="ECO:0000256" key="6">
    <source>
        <dbReference type="SAM" id="Phobius"/>
    </source>
</evidence>
<feature type="active site" description="Charge relay system" evidence="5">
    <location>
        <position position="507"/>
    </location>
</feature>
<feature type="domain" description="Carboxylesterase type B" evidence="7">
    <location>
        <begin position="72"/>
        <end position="592"/>
    </location>
</feature>
<evidence type="ECO:0000256" key="2">
    <source>
        <dbReference type="ARBA" id="ARBA00022487"/>
    </source>
</evidence>
<comment type="similarity">
    <text evidence="1">Belongs to the type-B carboxylesterase/lipase family.</text>
</comment>
<feature type="transmembrane region" description="Helical" evidence="6">
    <location>
        <begin position="45"/>
        <end position="64"/>
    </location>
</feature>
<keyword evidence="6" id="KW-0472">Membrane</keyword>
<name>A0A0B6YQQ7_9EUPU</name>
<keyword evidence="3" id="KW-0378">Hydrolase</keyword>